<dbReference type="AlphaFoldDB" id="A0A5N4AYX1"/>
<keyword evidence="3" id="KW-1185">Reference proteome</keyword>
<accession>A0A5N4AYX1</accession>
<feature type="region of interest" description="Disordered" evidence="1">
    <location>
        <begin position="534"/>
        <end position="561"/>
    </location>
</feature>
<evidence type="ECO:0000313" key="2">
    <source>
        <dbReference type="EMBL" id="KAB0802551.1"/>
    </source>
</evidence>
<gene>
    <name evidence="2" type="ORF">PPYR_04737</name>
</gene>
<evidence type="ECO:0000256" key="1">
    <source>
        <dbReference type="SAM" id="MobiDB-lite"/>
    </source>
</evidence>
<dbReference type="InParanoid" id="A0A5N4AYX1"/>
<organism evidence="2 3">
    <name type="scientific">Photinus pyralis</name>
    <name type="common">Common eastern firefly</name>
    <name type="synonym">Lampyris pyralis</name>
    <dbReference type="NCBI Taxonomy" id="7054"/>
    <lineage>
        <taxon>Eukaryota</taxon>
        <taxon>Metazoa</taxon>
        <taxon>Ecdysozoa</taxon>
        <taxon>Arthropoda</taxon>
        <taxon>Hexapoda</taxon>
        <taxon>Insecta</taxon>
        <taxon>Pterygota</taxon>
        <taxon>Neoptera</taxon>
        <taxon>Endopterygota</taxon>
        <taxon>Coleoptera</taxon>
        <taxon>Polyphaga</taxon>
        <taxon>Elateriformia</taxon>
        <taxon>Elateroidea</taxon>
        <taxon>Lampyridae</taxon>
        <taxon>Lampyrinae</taxon>
        <taxon>Photinus</taxon>
    </lineage>
</organism>
<proteinExistence type="predicted"/>
<dbReference type="Proteomes" id="UP000327044">
    <property type="component" value="Unassembled WGS sequence"/>
</dbReference>
<evidence type="ECO:0000313" key="3">
    <source>
        <dbReference type="Proteomes" id="UP000327044"/>
    </source>
</evidence>
<comment type="caution">
    <text evidence="2">The sequence shown here is derived from an EMBL/GenBank/DDBJ whole genome shotgun (WGS) entry which is preliminary data.</text>
</comment>
<name>A0A5N4AYX1_PHOPY</name>
<dbReference type="PANTHER" id="PTHR33480:SF1">
    <property type="entry name" value="TYR RECOMBINASE DOMAIN-CONTAINING PROTEIN"/>
    <property type="match status" value="1"/>
</dbReference>
<reference evidence="2 3" key="1">
    <citation type="journal article" date="2018" name="Elife">
        <title>Firefly genomes illuminate parallel origins of bioluminescence in beetles.</title>
        <authorList>
            <person name="Fallon T.R."/>
            <person name="Lower S.E."/>
            <person name="Chang C.H."/>
            <person name="Bessho-Uehara M."/>
            <person name="Martin G.J."/>
            <person name="Bewick A.J."/>
            <person name="Behringer M."/>
            <person name="Debat H.J."/>
            <person name="Wong I."/>
            <person name="Day J.C."/>
            <person name="Suvorov A."/>
            <person name="Silva C.J."/>
            <person name="Stanger-Hall K.F."/>
            <person name="Hall D.W."/>
            <person name="Schmitz R.J."/>
            <person name="Nelson D.R."/>
            <person name="Lewis S.M."/>
            <person name="Shigenobu S."/>
            <person name="Bybee S.M."/>
            <person name="Larracuente A.M."/>
            <person name="Oba Y."/>
            <person name="Weng J.K."/>
        </authorList>
    </citation>
    <scope>NUCLEOTIDE SEQUENCE [LARGE SCALE GENOMIC DNA]</scope>
    <source>
        <strain evidence="2">1611_PpyrPB1</strain>
        <tissue evidence="2">Whole body</tissue>
    </source>
</reference>
<sequence length="648" mass="74725">MELPKGDTERRNMINFLRKEGNLILVDENKIRPVQRATFKPHSNDEMKEFMPCPFCKGIYRLNSLRQHSKKCVFKPKDENNHNVASLGQNLLVFKLSRKSFLDKLRLKDEVFATMHADRASFNGKSDPIICQYAEDYLRKHKRPHIKHAVSNKIRELGRLLIPLKDIYGIESLLDALNPIHYDKVVHASHIICGYDTEQKTFKSPSLAMHLKTILLGACLAAKTLLLKRESVLPVNNYVETLKVVKTFQSLVNERWKFDMGSLALKDLNEKHSSKPKTLPITSDIIKFRDYTTSVADQSMAVLKENIRDQISFKKLTEASLVLTILLNRKRVGDVQYIKLNTYLENQSSDEQEECMKALSESEKMLCKHFKRIVTIGKGSKCVPILFPKNGQTYIDTLLDARRGNDLIPKENPYLFAAIGTKDKWVNASQILRKYSENCGAANPGTLRSSRLRKQIATVLQILHLNESEKEQVASFMGHTKKTHEEYYRLPQDVYQTAKISKLLLIMEKGEGADHQGKSLQEIDVELEAMNDDCKQSDDEGENDAEPQVPENDIEDTKINEEPEIVIRDKIRNVTVTNKGSEGNKRGKWNTIQKNIMKDVFKKHIKNKIPPKKHECMKLKDDHKELFEQKTWVQIKVFVYNTFKFKKE</sequence>
<dbReference type="PANTHER" id="PTHR33480">
    <property type="entry name" value="SET DOMAIN-CONTAINING PROTEIN-RELATED"/>
    <property type="match status" value="1"/>
</dbReference>
<protein>
    <submittedName>
        <fullName evidence="2">Uncharacterized protein</fullName>
    </submittedName>
</protein>
<dbReference type="EMBL" id="VVIM01000002">
    <property type="protein sequence ID" value="KAB0802551.1"/>
    <property type="molecule type" value="Genomic_DNA"/>
</dbReference>